<protein>
    <recommendedName>
        <fullName evidence="1">Restriction endonuclease AspBHI N-terminal domain-containing protein</fullName>
    </recommendedName>
</protein>
<gene>
    <name evidence="2" type="ORF">QWY14_10450</name>
</gene>
<evidence type="ECO:0000313" key="3">
    <source>
        <dbReference type="Proteomes" id="UP001172055"/>
    </source>
</evidence>
<proteinExistence type="predicted"/>
<sequence>MVVFNKLRYSDLIPGEIYEAGSSGGFFADEVISNIFKLDNLKGIGNQGGIRRTMIQNTPSLSREEAFVILMDTQSNPEWPNTYEHSSNQLIYYGDNQDSRKHFLDTKQKGNVALEKYFRRSYTSSTDHIAPFFYFERVNGRDARFIGIAVPFVQDLPVEEALILRQFTKADEGKYENYVARFTILEVPVPRQWLYDLKVGQIESEYIPTVWYHYLQTRKLLSKEESDIVYPN</sequence>
<comment type="caution">
    <text evidence="2">The sequence shown here is derived from an EMBL/GenBank/DDBJ whole genome shotgun (WGS) entry which is preliminary data.</text>
</comment>
<name>A0ABT8N2V8_9BACL</name>
<organism evidence="2 3">
    <name type="scientific">Planococcus shixiaomingii</name>
    <dbReference type="NCBI Taxonomy" id="3058393"/>
    <lineage>
        <taxon>Bacteria</taxon>
        <taxon>Bacillati</taxon>
        <taxon>Bacillota</taxon>
        <taxon>Bacilli</taxon>
        <taxon>Bacillales</taxon>
        <taxon>Caryophanaceae</taxon>
        <taxon>Planococcus</taxon>
    </lineage>
</organism>
<evidence type="ECO:0000259" key="1">
    <source>
        <dbReference type="Pfam" id="PF18062"/>
    </source>
</evidence>
<dbReference type="RefSeq" id="WP_301723734.1">
    <property type="nucleotide sequence ID" value="NZ_JAUJWV010000001.1"/>
</dbReference>
<dbReference type="Pfam" id="PF18062">
    <property type="entry name" value="RE_AspBHI_N"/>
    <property type="match status" value="1"/>
</dbReference>
<dbReference type="EMBL" id="JAUJWV010000001">
    <property type="protein sequence ID" value="MDN7242221.1"/>
    <property type="molecule type" value="Genomic_DNA"/>
</dbReference>
<dbReference type="Gene3D" id="2.30.280.20">
    <property type="match status" value="1"/>
</dbReference>
<evidence type="ECO:0000313" key="2">
    <source>
        <dbReference type="EMBL" id="MDN7242221.1"/>
    </source>
</evidence>
<dbReference type="InterPro" id="IPR041409">
    <property type="entry name" value="RE_AspBHI_N"/>
</dbReference>
<feature type="domain" description="Restriction endonuclease AspBHI N-terminal" evidence="1">
    <location>
        <begin position="38"/>
        <end position="218"/>
    </location>
</feature>
<accession>A0ABT8N2V8</accession>
<reference evidence="2 3" key="1">
    <citation type="submission" date="2023-06" db="EMBL/GenBank/DDBJ databases">
        <title>Novel species in genus Planococcus.</title>
        <authorList>
            <person name="Ning S."/>
        </authorList>
    </citation>
    <scope>NUCLEOTIDE SEQUENCE [LARGE SCALE GENOMIC DNA]</scope>
    <source>
        <strain evidence="2 3">N028</strain>
    </source>
</reference>
<dbReference type="Proteomes" id="UP001172055">
    <property type="component" value="Unassembled WGS sequence"/>
</dbReference>
<keyword evidence="3" id="KW-1185">Reference proteome</keyword>